<name>A0A1E1KJS4_9HELO</name>
<accession>A0A1E1KJS4</accession>
<dbReference type="Proteomes" id="UP000178129">
    <property type="component" value="Unassembled WGS sequence"/>
</dbReference>
<feature type="compositionally biased region" description="Basic and acidic residues" evidence="1">
    <location>
        <begin position="70"/>
        <end position="89"/>
    </location>
</feature>
<feature type="region of interest" description="Disordered" evidence="1">
    <location>
        <begin position="43"/>
        <end position="89"/>
    </location>
</feature>
<reference evidence="3" key="1">
    <citation type="submission" date="2016-03" db="EMBL/GenBank/DDBJ databases">
        <authorList>
            <person name="Ploux O."/>
        </authorList>
    </citation>
    <scope>NUCLEOTIDE SEQUENCE [LARGE SCALE GENOMIC DNA]</scope>
    <source>
        <strain evidence="3">UK7</strain>
    </source>
</reference>
<evidence type="ECO:0000313" key="2">
    <source>
        <dbReference type="EMBL" id="CZS98283.1"/>
    </source>
</evidence>
<gene>
    <name evidence="2" type="ORF">RCO7_14480</name>
</gene>
<proteinExistence type="predicted"/>
<dbReference type="AlphaFoldDB" id="A0A1E1KJS4"/>
<evidence type="ECO:0000256" key="1">
    <source>
        <dbReference type="SAM" id="MobiDB-lite"/>
    </source>
</evidence>
<organism evidence="2 3">
    <name type="scientific">Rhynchosporium graminicola</name>
    <dbReference type="NCBI Taxonomy" id="2792576"/>
    <lineage>
        <taxon>Eukaryota</taxon>
        <taxon>Fungi</taxon>
        <taxon>Dikarya</taxon>
        <taxon>Ascomycota</taxon>
        <taxon>Pezizomycotina</taxon>
        <taxon>Leotiomycetes</taxon>
        <taxon>Helotiales</taxon>
        <taxon>Ploettnerulaceae</taxon>
        <taxon>Rhynchosporium</taxon>
    </lineage>
</organism>
<dbReference type="EMBL" id="FJUW01000014">
    <property type="protein sequence ID" value="CZS98283.1"/>
    <property type="molecule type" value="Genomic_DNA"/>
</dbReference>
<protein>
    <submittedName>
        <fullName evidence="2">Uncharacterized protein</fullName>
    </submittedName>
</protein>
<comment type="caution">
    <text evidence="2">The sequence shown here is derived from an EMBL/GenBank/DDBJ whole genome shotgun (WGS) entry which is preliminary data.</text>
</comment>
<sequence length="119" mass="13175">MEYSQGNISPPSGRNNNIGFSPSSCISHFYKRTQERLVGIENRDLGSQDACSGYSPNESSEISPAGNLADSERHNRSDSPREAREAKEDNTATLFFSLTLEKSEEANLLAIILLRPERV</sequence>
<dbReference type="InParanoid" id="A0A1E1KJS4"/>
<evidence type="ECO:0000313" key="3">
    <source>
        <dbReference type="Proteomes" id="UP000178129"/>
    </source>
</evidence>
<feature type="region of interest" description="Disordered" evidence="1">
    <location>
        <begin position="1"/>
        <end position="21"/>
    </location>
</feature>
<keyword evidence="3" id="KW-1185">Reference proteome</keyword>